<evidence type="ECO:0000313" key="2">
    <source>
        <dbReference type="Proteomes" id="UP000579945"/>
    </source>
</evidence>
<comment type="caution">
    <text evidence="1">The sequence shown here is derived from an EMBL/GenBank/DDBJ whole genome shotgun (WGS) entry which is preliminary data.</text>
</comment>
<accession>A0A7W5VB48</accession>
<name>A0A7W5VB48_9ACTN</name>
<keyword evidence="2" id="KW-1185">Reference proteome</keyword>
<evidence type="ECO:0000313" key="1">
    <source>
        <dbReference type="EMBL" id="MBB3734022.1"/>
    </source>
</evidence>
<dbReference type="EMBL" id="JACIBV010000003">
    <property type="protein sequence ID" value="MBB3734022.1"/>
    <property type="molecule type" value="Genomic_DNA"/>
</dbReference>
<dbReference type="RefSeq" id="WP_281388596.1">
    <property type="nucleotide sequence ID" value="NZ_JACIBV010000003.1"/>
</dbReference>
<protein>
    <submittedName>
        <fullName evidence="1">Uncharacterized protein</fullName>
    </submittedName>
</protein>
<dbReference type="GeneID" id="95396360"/>
<sequence>MVAPSEWEIVVIDDRLVEGLDADGDPVYPVCRRAAEAIRLG</sequence>
<reference evidence="1 2" key="1">
    <citation type="submission" date="2020-08" db="EMBL/GenBank/DDBJ databases">
        <title>Sequencing the genomes of 1000 actinobacteria strains.</title>
        <authorList>
            <person name="Klenk H.-P."/>
        </authorList>
    </citation>
    <scope>NUCLEOTIDE SEQUENCE [LARGE SCALE GENOMIC DNA]</scope>
    <source>
        <strain evidence="1 2">DSM 44320</strain>
    </source>
</reference>
<dbReference type="Proteomes" id="UP000579945">
    <property type="component" value="Unassembled WGS sequence"/>
</dbReference>
<gene>
    <name evidence="1" type="ORF">FHR33_009975</name>
</gene>
<proteinExistence type="predicted"/>
<dbReference type="AlphaFoldDB" id="A0A7W5VB48"/>
<organism evidence="1 2">
    <name type="scientific">Nonomuraea dietziae</name>
    <dbReference type="NCBI Taxonomy" id="65515"/>
    <lineage>
        <taxon>Bacteria</taxon>
        <taxon>Bacillati</taxon>
        <taxon>Actinomycetota</taxon>
        <taxon>Actinomycetes</taxon>
        <taxon>Streptosporangiales</taxon>
        <taxon>Streptosporangiaceae</taxon>
        <taxon>Nonomuraea</taxon>
    </lineage>
</organism>